<sequence>MKRFIFICLFSVMGFAFAQTAESQTHFKNGLSLGAFWAFNQDKSGGDFEVGLPIIRGEETGFMLRNHFLFSGYGGDGFGQVSVGDKLLIGGYIPTTHFVAKPYGFVSTSLGFFASSPLEKTVFFSLPLIAEVHLGGGFEFQFIKNMSFAVEYGGMWSFSVGTDKFWSISNPTLSLGYRVYF</sequence>
<reference evidence="2" key="2">
    <citation type="submission" date="2021-04" db="EMBL/GenBank/DDBJ databases">
        <authorList>
            <person name="Gilroy R."/>
        </authorList>
    </citation>
    <scope>NUCLEOTIDE SEQUENCE</scope>
    <source>
        <strain evidence="2">Gambia15-2214</strain>
    </source>
</reference>
<evidence type="ECO:0000256" key="1">
    <source>
        <dbReference type="SAM" id="SignalP"/>
    </source>
</evidence>
<accession>A0A9E2L2C3</accession>
<keyword evidence="1" id="KW-0732">Signal</keyword>
<proteinExistence type="predicted"/>
<feature type="chain" id="PRO_5039702840" description="Outer membrane protein beta-barrel domain-containing protein" evidence="1">
    <location>
        <begin position="19"/>
        <end position="181"/>
    </location>
</feature>
<dbReference type="Proteomes" id="UP000823914">
    <property type="component" value="Unassembled WGS sequence"/>
</dbReference>
<protein>
    <recommendedName>
        <fullName evidence="4">Outer membrane protein beta-barrel domain-containing protein</fullName>
    </recommendedName>
</protein>
<comment type="caution">
    <text evidence="2">The sequence shown here is derived from an EMBL/GenBank/DDBJ whole genome shotgun (WGS) entry which is preliminary data.</text>
</comment>
<feature type="signal peptide" evidence="1">
    <location>
        <begin position="1"/>
        <end position="18"/>
    </location>
</feature>
<reference evidence="2" key="1">
    <citation type="journal article" date="2021" name="PeerJ">
        <title>Extensive microbial diversity within the chicken gut microbiome revealed by metagenomics and culture.</title>
        <authorList>
            <person name="Gilroy R."/>
            <person name="Ravi A."/>
            <person name="Getino M."/>
            <person name="Pursley I."/>
            <person name="Horton D.L."/>
            <person name="Alikhan N.F."/>
            <person name="Baker D."/>
            <person name="Gharbi K."/>
            <person name="Hall N."/>
            <person name="Watson M."/>
            <person name="Adriaenssens E.M."/>
            <person name="Foster-Nyarko E."/>
            <person name="Jarju S."/>
            <person name="Secka A."/>
            <person name="Antonio M."/>
            <person name="Oren A."/>
            <person name="Chaudhuri R.R."/>
            <person name="La Ragione R."/>
            <person name="Hildebrand F."/>
            <person name="Pallen M.J."/>
        </authorList>
    </citation>
    <scope>NUCLEOTIDE SEQUENCE</scope>
    <source>
        <strain evidence="2">Gambia15-2214</strain>
    </source>
</reference>
<organism evidence="2 3">
    <name type="scientific">Candidatus Treponema excrementipullorum</name>
    <dbReference type="NCBI Taxonomy" id="2838768"/>
    <lineage>
        <taxon>Bacteria</taxon>
        <taxon>Pseudomonadati</taxon>
        <taxon>Spirochaetota</taxon>
        <taxon>Spirochaetia</taxon>
        <taxon>Spirochaetales</taxon>
        <taxon>Treponemataceae</taxon>
        <taxon>Treponema</taxon>
    </lineage>
</organism>
<gene>
    <name evidence="2" type="ORF">IAA16_04620</name>
</gene>
<name>A0A9E2L2C3_9SPIR</name>
<evidence type="ECO:0008006" key="4">
    <source>
        <dbReference type="Google" id="ProtNLM"/>
    </source>
</evidence>
<evidence type="ECO:0000313" key="2">
    <source>
        <dbReference type="EMBL" id="MBU3849831.1"/>
    </source>
</evidence>
<dbReference type="AlphaFoldDB" id="A0A9E2L2C3"/>
<dbReference type="EMBL" id="JAHLFV010000111">
    <property type="protein sequence ID" value="MBU3849831.1"/>
    <property type="molecule type" value="Genomic_DNA"/>
</dbReference>
<evidence type="ECO:0000313" key="3">
    <source>
        <dbReference type="Proteomes" id="UP000823914"/>
    </source>
</evidence>